<evidence type="ECO:0000256" key="1">
    <source>
        <dbReference type="SAM" id="MobiDB-lite"/>
    </source>
</evidence>
<name>A4WTB0_CERS5</name>
<dbReference type="HOGENOM" id="CLU_2510542_0_0_5"/>
<dbReference type="STRING" id="349102.Rsph17025_1731"/>
<dbReference type="EMBL" id="CP000661">
    <property type="protein sequence ID" value="ABP70624.1"/>
    <property type="molecule type" value="Genomic_DNA"/>
</dbReference>
<gene>
    <name evidence="2" type="ordered locus">Rsph17025_1731</name>
</gene>
<dbReference type="AlphaFoldDB" id="A4WTB0"/>
<feature type="compositionally biased region" description="Basic and acidic residues" evidence="1">
    <location>
        <begin position="1"/>
        <end position="18"/>
    </location>
</feature>
<protein>
    <submittedName>
        <fullName evidence="2">Uncharacterized protein</fullName>
    </submittedName>
</protein>
<organism evidence="2">
    <name type="scientific">Cereibacter sphaeroides (strain ATCC 17025 / ATH 2.4.3)</name>
    <name type="common">Rhodobacter sphaeroides</name>
    <dbReference type="NCBI Taxonomy" id="349102"/>
    <lineage>
        <taxon>Bacteria</taxon>
        <taxon>Pseudomonadati</taxon>
        <taxon>Pseudomonadota</taxon>
        <taxon>Alphaproteobacteria</taxon>
        <taxon>Rhodobacterales</taxon>
        <taxon>Paracoccaceae</taxon>
        <taxon>Cereibacter</taxon>
    </lineage>
</organism>
<dbReference type="KEGG" id="rsq:Rsph17025_1731"/>
<accession>A4WTB0</accession>
<proteinExistence type="predicted"/>
<dbReference type="BioCyc" id="RSPH349102:G1G8M-1784-MONOMER"/>
<sequence length="85" mass="9814">MTGPSETEKLRRQLDEARQQSACARRHAASLAAKNAKQRNEIGRLTKLAEDQRAQIRDLTFEINKLRAAERQRREMQTEASHERG</sequence>
<feature type="region of interest" description="Disordered" evidence="1">
    <location>
        <begin position="1"/>
        <end position="36"/>
    </location>
</feature>
<evidence type="ECO:0000313" key="2">
    <source>
        <dbReference type="EMBL" id="ABP70624.1"/>
    </source>
</evidence>
<reference evidence="2" key="1">
    <citation type="submission" date="2007-04" db="EMBL/GenBank/DDBJ databases">
        <title>Complete sequence of chromosome of Rhodobacter sphaeroides ATCC 17025.</title>
        <authorList>
            <consortium name="US DOE Joint Genome Institute"/>
            <person name="Copeland A."/>
            <person name="Lucas S."/>
            <person name="Lapidus A."/>
            <person name="Barry K."/>
            <person name="Detter J.C."/>
            <person name="Glavina del Rio T."/>
            <person name="Hammon N."/>
            <person name="Israni S."/>
            <person name="Dalin E."/>
            <person name="Tice H."/>
            <person name="Pitluck S."/>
            <person name="Chertkov O."/>
            <person name="Brettin T."/>
            <person name="Bruce D."/>
            <person name="Han C."/>
            <person name="Schmutz J."/>
            <person name="Larimer F."/>
            <person name="Land M."/>
            <person name="Hauser L."/>
            <person name="Kyrpides N."/>
            <person name="Kim E."/>
            <person name="Richardson P."/>
            <person name="Mackenzie C."/>
            <person name="Choudhary M."/>
            <person name="Donohue T.J."/>
            <person name="Kaplan S."/>
        </authorList>
    </citation>
    <scope>NUCLEOTIDE SEQUENCE [LARGE SCALE GENOMIC DNA]</scope>
    <source>
        <strain evidence="2">ATCC 17025</strain>
    </source>
</reference>